<dbReference type="Gene3D" id="3.80.10.10">
    <property type="entry name" value="Ribonuclease Inhibitor"/>
    <property type="match status" value="1"/>
</dbReference>
<accession>A0A8H5GQ40</accession>
<evidence type="ECO:0000313" key="1">
    <source>
        <dbReference type="EMBL" id="KAF5369027.1"/>
    </source>
</evidence>
<dbReference type="EMBL" id="JAACJM010000014">
    <property type="protein sequence ID" value="KAF5369027.1"/>
    <property type="molecule type" value="Genomic_DNA"/>
</dbReference>
<reference evidence="1 2" key="1">
    <citation type="journal article" date="2020" name="ISME J.">
        <title>Uncovering the hidden diversity of litter-decomposition mechanisms in mushroom-forming fungi.</title>
        <authorList>
            <person name="Floudas D."/>
            <person name="Bentzer J."/>
            <person name="Ahren D."/>
            <person name="Johansson T."/>
            <person name="Persson P."/>
            <person name="Tunlid A."/>
        </authorList>
    </citation>
    <scope>NUCLEOTIDE SEQUENCE [LARGE SCALE GENOMIC DNA]</scope>
    <source>
        <strain evidence="1 2">CBS 291.85</strain>
    </source>
</reference>
<name>A0A8H5GQ40_9AGAR</name>
<gene>
    <name evidence="1" type="ORF">D9758_003114</name>
</gene>
<sequence length="420" mass="47338">MARPFYLHPGKVYPFLSTRQIRHQAPPQILQKFSVKLSSSNEPVSSPWRTSTSPESNKLFEKWDEGSYLPLYTVARTDILYSTKIALKGAYKAPEKALSYVVVAGLQYRAFFLAGEFVARDVDPPSLHLDCLRNLCTLAIDGTRRPESAFGQTILGPLSTALRNSPDLQTLDVRVPFSWSMSFSFSDVLRSILDTNGASVLNIKKLVVEDLAMDDPAAMVLHLQYPSSLEVHIGGWNTEVGNFWNVLQTASVSLEVLKVYCDIDRTLLDYISHCHSRLKVLHLYGAAGKATDEMSDELADLFFGSVLLEFTQSLRELKICPSYEGRWCLGPHNVDMFFRCSNLETLSDDIVNRAHSFPKLKSLDFSTTDAMCGRGARSLSGRVEYAREMRSAIPRRHQESAAYRSSSWFWTVHLRIHIPL</sequence>
<dbReference type="SUPFAM" id="SSF52047">
    <property type="entry name" value="RNI-like"/>
    <property type="match status" value="1"/>
</dbReference>
<protein>
    <submittedName>
        <fullName evidence="1">Uncharacterized protein</fullName>
    </submittedName>
</protein>
<dbReference type="InterPro" id="IPR032675">
    <property type="entry name" value="LRR_dom_sf"/>
</dbReference>
<proteinExistence type="predicted"/>
<keyword evidence="2" id="KW-1185">Reference proteome</keyword>
<dbReference type="OrthoDB" id="3541472at2759"/>
<evidence type="ECO:0000313" key="2">
    <source>
        <dbReference type="Proteomes" id="UP000559256"/>
    </source>
</evidence>
<organism evidence="1 2">
    <name type="scientific">Tetrapyrgos nigripes</name>
    <dbReference type="NCBI Taxonomy" id="182062"/>
    <lineage>
        <taxon>Eukaryota</taxon>
        <taxon>Fungi</taxon>
        <taxon>Dikarya</taxon>
        <taxon>Basidiomycota</taxon>
        <taxon>Agaricomycotina</taxon>
        <taxon>Agaricomycetes</taxon>
        <taxon>Agaricomycetidae</taxon>
        <taxon>Agaricales</taxon>
        <taxon>Marasmiineae</taxon>
        <taxon>Marasmiaceae</taxon>
        <taxon>Tetrapyrgos</taxon>
    </lineage>
</organism>
<dbReference type="AlphaFoldDB" id="A0A8H5GQ40"/>
<comment type="caution">
    <text evidence="1">The sequence shown here is derived from an EMBL/GenBank/DDBJ whole genome shotgun (WGS) entry which is preliminary data.</text>
</comment>
<dbReference type="Proteomes" id="UP000559256">
    <property type="component" value="Unassembled WGS sequence"/>
</dbReference>